<dbReference type="EMBL" id="CP058561">
    <property type="protein sequence ID" value="QUH30676.1"/>
    <property type="molecule type" value="Genomic_DNA"/>
</dbReference>
<feature type="compositionally biased region" description="Basic and acidic residues" evidence="6">
    <location>
        <begin position="225"/>
        <end position="239"/>
    </location>
</feature>
<evidence type="ECO:0000256" key="3">
    <source>
        <dbReference type="ARBA" id="ARBA00022692"/>
    </source>
</evidence>
<evidence type="ECO:0000256" key="5">
    <source>
        <dbReference type="ARBA" id="ARBA00023136"/>
    </source>
</evidence>
<keyword evidence="3 7" id="KW-0812">Transmembrane</keyword>
<dbReference type="AlphaFoldDB" id="A0A8J8MCY9"/>
<dbReference type="InterPro" id="IPR024449">
    <property type="entry name" value="Anti-sigma_RsgI_N"/>
</dbReference>
<dbReference type="InterPro" id="IPR055431">
    <property type="entry name" value="RsgI_M"/>
</dbReference>
<evidence type="ECO:0000313" key="9">
    <source>
        <dbReference type="EMBL" id="QUH30676.1"/>
    </source>
</evidence>
<keyword evidence="10" id="KW-1185">Reference proteome</keyword>
<accession>A0A8J8MCY9</accession>
<reference evidence="9 10" key="1">
    <citation type="submission" date="2020-07" db="EMBL/GenBank/DDBJ databases">
        <title>Vallitalea guaymasensis genome.</title>
        <authorList>
            <person name="Postec A."/>
        </authorList>
    </citation>
    <scope>NUCLEOTIDE SEQUENCE [LARGE SCALE GENOMIC DNA]</scope>
    <source>
        <strain evidence="9 10">Ra1766G1</strain>
    </source>
</reference>
<feature type="compositionally biased region" description="Basic and acidic residues" evidence="6">
    <location>
        <begin position="351"/>
        <end position="383"/>
    </location>
</feature>
<evidence type="ECO:0000256" key="7">
    <source>
        <dbReference type="SAM" id="Phobius"/>
    </source>
</evidence>
<proteinExistence type="predicted"/>
<dbReference type="Proteomes" id="UP000677305">
    <property type="component" value="Chromosome"/>
</dbReference>
<organism evidence="9 10">
    <name type="scientific">Vallitalea guaymasensis</name>
    <dbReference type="NCBI Taxonomy" id="1185412"/>
    <lineage>
        <taxon>Bacteria</taxon>
        <taxon>Bacillati</taxon>
        <taxon>Bacillota</taxon>
        <taxon>Clostridia</taxon>
        <taxon>Lachnospirales</taxon>
        <taxon>Vallitaleaceae</taxon>
        <taxon>Vallitalea</taxon>
    </lineage>
</organism>
<feature type="compositionally biased region" description="Low complexity" evidence="6">
    <location>
        <begin position="240"/>
        <end position="316"/>
    </location>
</feature>
<evidence type="ECO:0000256" key="6">
    <source>
        <dbReference type="SAM" id="MobiDB-lite"/>
    </source>
</evidence>
<feature type="transmembrane region" description="Helical" evidence="7">
    <location>
        <begin position="51"/>
        <end position="72"/>
    </location>
</feature>
<dbReference type="RefSeq" id="WP_212690816.1">
    <property type="nucleotide sequence ID" value="NZ_CP058561.1"/>
</dbReference>
<name>A0A8J8MCY9_9FIRM</name>
<dbReference type="KEGG" id="vgu:HYG85_17840"/>
<keyword evidence="2" id="KW-1003">Cell membrane</keyword>
<evidence type="ECO:0000256" key="4">
    <source>
        <dbReference type="ARBA" id="ARBA00022989"/>
    </source>
</evidence>
<feature type="region of interest" description="Disordered" evidence="6">
    <location>
        <begin position="225"/>
        <end position="418"/>
    </location>
</feature>
<dbReference type="Pfam" id="PF12791">
    <property type="entry name" value="RsgI_N"/>
    <property type="match status" value="1"/>
</dbReference>
<keyword evidence="5 7" id="KW-0472">Membrane</keyword>
<gene>
    <name evidence="9" type="ORF">HYG85_17840</name>
</gene>
<comment type="subcellular location">
    <subcellularLocation>
        <location evidence="1">Cell membrane</location>
        <topology evidence="1">Single-pass membrane protein</topology>
    </subcellularLocation>
</comment>
<dbReference type="GO" id="GO:0005886">
    <property type="term" value="C:plasma membrane"/>
    <property type="evidence" value="ECO:0007669"/>
    <property type="project" value="UniProtKB-SubCell"/>
</dbReference>
<dbReference type="Pfam" id="PF23750">
    <property type="entry name" value="RsgI_M"/>
    <property type="match status" value="1"/>
</dbReference>
<feature type="compositionally biased region" description="Low complexity" evidence="6">
    <location>
        <begin position="403"/>
        <end position="418"/>
    </location>
</feature>
<evidence type="ECO:0000256" key="2">
    <source>
        <dbReference type="ARBA" id="ARBA00022475"/>
    </source>
</evidence>
<protein>
    <submittedName>
        <fullName evidence="9">Anti-sigma factor domain-containing protein</fullName>
    </submittedName>
</protein>
<feature type="domain" description="RsgI N-terminal anti-sigma" evidence="8">
    <location>
        <begin position="1"/>
        <end position="49"/>
    </location>
</feature>
<feature type="compositionally biased region" description="Low complexity" evidence="6">
    <location>
        <begin position="324"/>
        <end position="349"/>
    </location>
</feature>
<sequence length="418" mass="47015">MRAVVMEIYSNHIIVLTKDGQFKKMKKPNHYIEVGMEINIDSMTNTNYRRIAAIIAIVFLISGFGVSAYAYYTPYGYVNVDINPSIEIVYNRFNRILKINGVNEDGKNVVDNISDYKNKKVEKFLGDIIAENALNNSDQVNVILTYDKLEEEAIDNLKQSIEENDKVNVYAFEIPKNEYEKIKCDNLSPGKAALIDKIKTSNPSYKEKLEEKTIEELVEIVDKRNNKYKENNSNKDNNKKNNNGNKKNDNGSDNGNKNNISGNSNGNKNNNNGSSNGNKNNNDGSSNGNKTINNGSDNGNKNNANGSSNSNKNNDNNIDDNSDRNNNGNKNNNGKKLNSNNTKETSSKNIIDQKEESKVENKQQKHIKEELSNDKKTQDDIKGNKYQGKHIGQSHNNKKNNDSIKSNGNTNNKNKNKK</sequence>
<dbReference type="PROSITE" id="PS51849">
    <property type="entry name" value="RSGI_N"/>
    <property type="match status" value="1"/>
</dbReference>
<keyword evidence="4 7" id="KW-1133">Transmembrane helix</keyword>
<evidence type="ECO:0000256" key="1">
    <source>
        <dbReference type="ARBA" id="ARBA00004162"/>
    </source>
</evidence>
<evidence type="ECO:0000259" key="8">
    <source>
        <dbReference type="PROSITE" id="PS51849"/>
    </source>
</evidence>
<evidence type="ECO:0000313" key="10">
    <source>
        <dbReference type="Proteomes" id="UP000677305"/>
    </source>
</evidence>